<dbReference type="PANTHER" id="PTHR46652">
    <property type="entry name" value="LEUCINE-RICH REPEAT AND IQ DOMAIN-CONTAINING PROTEIN 1-RELATED"/>
    <property type="match status" value="1"/>
</dbReference>
<dbReference type="InterPro" id="IPR003591">
    <property type="entry name" value="Leu-rich_rpt_typical-subtyp"/>
</dbReference>
<evidence type="ECO:0000256" key="5">
    <source>
        <dbReference type="SAM" id="SignalP"/>
    </source>
</evidence>
<dbReference type="SUPFAM" id="SSF48726">
    <property type="entry name" value="Immunoglobulin"/>
    <property type="match status" value="1"/>
</dbReference>
<dbReference type="SMART" id="SM00409">
    <property type="entry name" value="IG"/>
    <property type="match status" value="1"/>
</dbReference>
<dbReference type="SMART" id="SM00365">
    <property type="entry name" value="LRR_SD22"/>
    <property type="match status" value="8"/>
</dbReference>
<feature type="chain" id="PRO_5027030863" evidence="5">
    <location>
        <begin position="24"/>
        <end position="565"/>
    </location>
</feature>
<evidence type="ECO:0000259" key="6">
    <source>
        <dbReference type="PROSITE" id="PS50835"/>
    </source>
</evidence>
<dbReference type="InterPro" id="IPR032675">
    <property type="entry name" value="LRR_dom_sf"/>
</dbReference>
<dbReference type="AlphaFoldDB" id="A0A6N4SSC3"/>
<dbReference type="PANTHER" id="PTHR46652:SF7">
    <property type="entry name" value="LEUCINE-RICH REPEAT AND IQ DOMAIN-CONTAINING PROTEIN 1"/>
    <property type="match status" value="1"/>
</dbReference>
<organism evidence="7 8">
    <name type="scientific">Cytophaga hutchinsonii (strain ATCC 33406 / DSM 1761 / CIP 103989 / NBRC 15051 / NCIMB 9469 / D465)</name>
    <dbReference type="NCBI Taxonomy" id="269798"/>
    <lineage>
        <taxon>Bacteria</taxon>
        <taxon>Pseudomonadati</taxon>
        <taxon>Bacteroidota</taxon>
        <taxon>Cytophagia</taxon>
        <taxon>Cytophagales</taxon>
        <taxon>Cytophagaceae</taxon>
        <taxon>Cytophaga</taxon>
    </lineage>
</organism>
<keyword evidence="8" id="KW-1185">Reference proteome</keyword>
<evidence type="ECO:0000256" key="1">
    <source>
        <dbReference type="ARBA" id="ARBA00022614"/>
    </source>
</evidence>
<evidence type="ECO:0000256" key="4">
    <source>
        <dbReference type="ARBA" id="ARBA00023157"/>
    </source>
</evidence>
<sequence length="565" mass="62701">MLKKITCYTVLYIFILLNQPIQAQTYVIPDANFKNYLALNIPYVLNSNQELIISNAKIFTGTINCVGMNIEDLSGLQYFYKLTQLNCNSNQLTFLPSLDSLKQLQHMWVYNNKLTSIPSVNQLTNLQTLNVKNNQLTNLPSLTGMTALKSLDCSSNKLTALPDLSTLLNLEEMYCYINFITNIPSVSNLLHLKIFNIENNAIALLPDISQNTKLEILQFDLNQIETIPPLTTLTALKQLIFAHNKISTLPDLSANTALFIITGDNNQLTHIPDLSGFDNLTHVELSHNQLTFEDILPSSKHPQFSTVFNIQPQDSLNVNQPVSAVKGSTITLPLQFDLAVSGSTYNWYKNNIYLSSTTIPVLTLSNITEMNAGRYTCIITNNTSRLTGITLHARSYSILVEPCIKFSYINYEITANDCSKGAAIQIDHTQISALNTPLTYALHPLNNQSSITSASAVLNDVMPGRYSLTISDVNNCSVELQNYIFIPVPAGCMDSFTPNGDGLEDTYLIDKPGYTKIYNKNGTLIRTLNTPAAWDGSDESGKLCPMGYYIIIIDGKEKTGVVLIN</sequence>
<keyword evidence="3" id="KW-0677">Repeat</keyword>
<evidence type="ECO:0000313" key="8">
    <source>
        <dbReference type="Proteomes" id="UP000001822"/>
    </source>
</evidence>
<keyword evidence="4" id="KW-1015">Disulfide bond</keyword>
<gene>
    <name evidence="7" type="ordered locus">CHU_2055</name>
</gene>
<protein>
    <submittedName>
        <fullName evidence="7">Leucine-rich protein</fullName>
    </submittedName>
</protein>
<evidence type="ECO:0000256" key="2">
    <source>
        <dbReference type="ARBA" id="ARBA00022729"/>
    </source>
</evidence>
<dbReference type="InterPro" id="IPR007110">
    <property type="entry name" value="Ig-like_dom"/>
</dbReference>
<dbReference type="InterPro" id="IPR013783">
    <property type="entry name" value="Ig-like_fold"/>
</dbReference>
<name>A0A6N4SSC3_CYTH3</name>
<dbReference type="Pfam" id="PF13585">
    <property type="entry name" value="CHU_C"/>
    <property type="match status" value="1"/>
</dbReference>
<dbReference type="SMART" id="SM00369">
    <property type="entry name" value="LRR_TYP"/>
    <property type="match status" value="5"/>
</dbReference>
<dbReference type="Gene3D" id="3.80.10.10">
    <property type="entry name" value="Ribonuclease Inhibitor"/>
    <property type="match status" value="2"/>
</dbReference>
<evidence type="ECO:0000313" key="7">
    <source>
        <dbReference type="EMBL" id="ABG59318.1"/>
    </source>
</evidence>
<feature type="domain" description="Ig-like" evidence="6">
    <location>
        <begin position="302"/>
        <end position="387"/>
    </location>
</feature>
<dbReference type="InterPro" id="IPR036179">
    <property type="entry name" value="Ig-like_dom_sf"/>
</dbReference>
<dbReference type="PROSITE" id="PS51450">
    <property type="entry name" value="LRR"/>
    <property type="match status" value="6"/>
</dbReference>
<dbReference type="InterPro" id="IPR050836">
    <property type="entry name" value="SDS22/Internalin_LRR"/>
</dbReference>
<reference evidence="7 8" key="1">
    <citation type="journal article" date="2007" name="Appl. Environ. Microbiol.">
        <title>Genome sequence of the cellulolytic gliding bacterium Cytophaga hutchinsonii.</title>
        <authorList>
            <person name="Xie G."/>
            <person name="Bruce D.C."/>
            <person name="Challacombe J.F."/>
            <person name="Chertkov O."/>
            <person name="Detter J.C."/>
            <person name="Gilna P."/>
            <person name="Han C.S."/>
            <person name="Lucas S."/>
            <person name="Misra M."/>
            <person name="Myers G.L."/>
            <person name="Richardson P."/>
            <person name="Tapia R."/>
            <person name="Thayer N."/>
            <person name="Thompson L.S."/>
            <person name="Brettin T.S."/>
            <person name="Henrissat B."/>
            <person name="Wilson D.B."/>
            <person name="McBride M.J."/>
        </authorList>
    </citation>
    <scope>NUCLEOTIDE SEQUENCE [LARGE SCALE GENOMIC DNA]</scope>
    <source>
        <strain evidence="8">ATCC 33406 / DSM 1761 / CIP 103989 / NBRC 15051 / NCIMB 9469 / D465</strain>
    </source>
</reference>
<keyword evidence="2 5" id="KW-0732">Signal</keyword>
<dbReference type="OrthoDB" id="914960at2"/>
<dbReference type="EMBL" id="CP000383">
    <property type="protein sequence ID" value="ABG59318.1"/>
    <property type="molecule type" value="Genomic_DNA"/>
</dbReference>
<feature type="signal peptide" evidence="5">
    <location>
        <begin position="1"/>
        <end position="23"/>
    </location>
</feature>
<proteinExistence type="predicted"/>
<dbReference type="Pfam" id="PF12799">
    <property type="entry name" value="LRR_4"/>
    <property type="match status" value="1"/>
</dbReference>
<dbReference type="InterPro" id="IPR003599">
    <property type="entry name" value="Ig_sub"/>
</dbReference>
<dbReference type="SUPFAM" id="SSF52058">
    <property type="entry name" value="L domain-like"/>
    <property type="match status" value="1"/>
</dbReference>
<dbReference type="RefSeq" id="WP_011585435.1">
    <property type="nucleotide sequence ID" value="NC_008255.1"/>
</dbReference>
<dbReference type="Gene3D" id="2.60.40.10">
    <property type="entry name" value="Immunoglobulins"/>
    <property type="match status" value="1"/>
</dbReference>
<dbReference type="Proteomes" id="UP000001822">
    <property type="component" value="Chromosome"/>
</dbReference>
<dbReference type="Gene3D" id="2.60.40.4070">
    <property type="match status" value="1"/>
</dbReference>
<dbReference type="PROSITE" id="PS50835">
    <property type="entry name" value="IG_LIKE"/>
    <property type="match status" value="1"/>
</dbReference>
<accession>A0A6N4SSC3</accession>
<evidence type="ECO:0000256" key="3">
    <source>
        <dbReference type="ARBA" id="ARBA00022737"/>
    </source>
</evidence>
<dbReference type="KEGG" id="chu:CHU_2055"/>
<dbReference type="InterPro" id="IPR001611">
    <property type="entry name" value="Leu-rich_rpt"/>
</dbReference>
<dbReference type="InterPro" id="IPR025875">
    <property type="entry name" value="Leu-rich_rpt_4"/>
</dbReference>
<dbReference type="SMART" id="SM00364">
    <property type="entry name" value="LRR_BAC"/>
    <property type="match status" value="6"/>
</dbReference>
<keyword evidence="1" id="KW-0433">Leucine-rich repeat</keyword>